<evidence type="ECO:0000259" key="2">
    <source>
        <dbReference type="PROSITE" id="PS51154"/>
    </source>
</evidence>
<dbReference type="AlphaFoldDB" id="A0A1H9TIQ7"/>
<evidence type="ECO:0000256" key="1">
    <source>
        <dbReference type="ARBA" id="ARBA00035885"/>
    </source>
</evidence>
<dbReference type="OrthoDB" id="9794834at2"/>
<dbReference type="InterPro" id="IPR043472">
    <property type="entry name" value="Macro_dom-like"/>
</dbReference>
<dbReference type="PROSITE" id="PS51154">
    <property type="entry name" value="MACRO"/>
    <property type="match status" value="1"/>
</dbReference>
<proteinExistence type="predicted"/>
<accession>A0A1H9TIQ7</accession>
<dbReference type="RefSeq" id="WP_092691732.1">
    <property type="nucleotide sequence ID" value="NZ_FOGU01000004.1"/>
</dbReference>
<keyword evidence="4" id="KW-1185">Reference proteome</keyword>
<dbReference type="InterPro" id="IPR002589">
    <property type="entry name" value="Macro_dom"/>
</dbReference>
<evidence type="ECO:0000313" key="4">
    <source>
        <dbReference type="Proteomes" id="UP000198885"/>
    </source>
</evidence>
<protein>
    <submittedName>
        <fullName evidence="3">O-acetyl-ADP-ribose deacetylase (Regulator of RNase III), contains Macro domain</fullName>
    </submittedName>
</protein>
<sequence>MERIEGNLVEMAEEGRFDVIVHGCNCFHEMGAGIAKPIAARFPEALDADRQTEHGARDKLGTISVGRVVRSDVALSVVNAYTQFHWKGRGPLVDYDAVTGCFAAVAGRFPEARIGYPMIGAGMAGGDWDEIARRIDAELSGLSHWLVVLPGD</sequence>
<feature type="domain" description="Macro" evidence="2">
    <location>
        <begin position="1"/>
        <end position="152"/>
    </location>
</feature>
<reference evidence="3 4" key="1">
    <citation type="submission" date="2016-10" db="EMBL/GenBank/DDBJ databases">
        <authorList>
            <person name="de Groot N.N."/>
        </authorList>
    </citation>
    <scope>NUCLEOTIDE SEQUENCE [LARGE SCALE GENOMIC DNA]</scope>
    <source>
        <strain evidence="3 4">DSM 23042</strain>
    </source>
</reference>
<dbReference type="STRING" id="641238.SAMN04490244_104201"/>
<dbReference type="Gene3D" id="3.40.220.10">
    <property type="entry name" value="Leucine Aminopeptidase, subunit E, domain 1"/>
    <property type="match status" value="1"/>
</dbReference>
<dbReference type="InterPro" id="IPR050892">
    <property type="entry name" value="ADP-ribose_metab_enzymes"/>
</dbReference>
<name>A0A1H9TIQ7_9RHOB</name>
<evidence type="ECO:0000313" key="3">
    <source>
        <dbReference type="EMBL" id="SER96864.1"/>
    </source>
</evidence>
<dbReference type="Proteomes" id="UP000198885">
    <property type="component" value="Unassembled WGS sequence"/>
</dbReference>
<gene>
    <name evidence="3" type="ORF">SAMN04490244_104201</name>
</gene>
<dbReference type="PANTHER" id="PTHR12521:SF0">
    <property type="entry name" value="ADP-RIBOSE GLYCOHYDROLASE OARD1"/>
    <property type="match status" value="1"/>
</dbReference>
<dbReference type="PANTHER" id="PTHR12521">
    <property type="entry name" value="PROTEIN C6ORF130"/>
    <property type="match status" value="1"/>
</dbReference>
<organism evidence="3 4">
    <name type="scientific">Tranquillimonas rosea</name>
    <dbReference type="NCBI Taxonomy" id="641238"/>
    <lineage>
        <taxon>Bacteria</taxon>
        <taxon>Pseudomonadati</taxon>
        <taxon>Pseudomonadota</taxon>
        <taxon>Alphaproteobacteria</taxon>
        <taxon>Rhodobacterales</taxon>
        <taxon>Roseobacteraceae</taxon>
        <taxon>Tranquillimonas</taxon>
    </lineage>
</organism>
<dbReference type="GO" id="GO:0140291">
    <property type="term" value="P:peptidyl-glutamate ADP-deribosylation"/>
    <property type="evidence" value="ECO:0007669"/>
    <property type="project" value="TreeGrafter"/>
</dbReference>
<dbReference type="SUPFAM" id="SSF52949">
    <property type="entry name" value="Macro domain-like"/>
    <property type="match status" value="1"/>
</dbReference>
<dbReference type="EMBL" id="FOGU01000004">
    <property type="protein sequence ID" value="SER96864.1"/>
    <property type="molecule type" value="Genomic_DNA"/>
</dbReference>
<dbReference type="SMART" id="SM00506">
    <property type="entry name" value="A1pp"/>
    <property type="match status" value="1"/>
</dbReference>
<comment type="catalytic activity">
    <reaction evidence="1">
        <text>an N-(ADP-alpha-D-ribosyl)-thymidine in DNA + H2O = a thymidine in DNA + ADP-D-ribose</text>
        <dbReference type="Rhea" id="RHEA:71655"/>
        <dbReference type="Rhea" id="RHEA-COMP:13556"/>
        <dbReference type="Rhea" id="RHEA-COMP:18051"/>
        <dbReference type="ChEBI" id="CHEBI:15377"/>
        <dbReference type="ChEBI" id="CHEBI:57967"/>
        <dbReference type="ChEBI" id="CHEBI:137386"/>
        <dbReference type="ChEBI" id="CHEBI:191199"/>
    </reaction>
    <physiologicalReaction direction="left-to-right" evidence="1">
        <dbReference type="Rhea" id="RHEA:71656"/>
    </physiologicalReaction>
</comment>